<keyword evidence="2" id="KW-1185">Reference proteome</keyword>
<protein>
    <submittedName>
        <fullName evidence="1">Iron-sulfur clusters transporter atm1, mitochondrial</fullName>
    </submittedName>
</protein>
<dbReference type="Proteomes" id="UP001145114">
    <property type="component" value="Unassembled WGS sequence"/>
</dbReference>
<comment type="caution">
    <text evidence="1">The sequence shown here is derived from an EMBL/GenBank/DDBJ whole genome shotgun (WGS) entry which is preliminary data.</text>
</comment>
<evidence type="ECO:0000313" key="2">
    <source>
        <dbReference type="Proteomes" id="UP001145114"/>
    </source>
</evidence>
<proteinExistence type="predicted"/>
<sequence>MYLAAKGAVAGTMSVGDIVMINGLVFQLSLPLNFLGSVYRDMNQAEPHDAKPLRLNGGSIEFKNVSFGYVPDRPILKNVSFTIPAGQRVAFVGPSGCGKSTVLRLLFRFYDPAYGSIRIDGQNVTDVTLKSLRESITVVPQDTALFNTTLFQNIAYGNHQATNTEVYEAARRAHLHEAIMRLPDKYDTMVGERGLMIS</sequence>
<gene>
    <name evidence="1" type="primary">ATM1_2</name>
    <name evidence="1" type="ORF">EV182_007273</name>
</gene>
<dbReference type="EMBL" id="JAMZIH010008448">
    <property type="protein sequence ID" value="KAJ1672156.1"/>
    <property type="molecule type" value="Genomic_DNA"/>
</dbReference>
<evidence type="ECO:0000313" key="1">
    <source>
        <dbReference type="EMBL" id="KAJ1672156.1"/>
    </source>
</evidence>
<organism evidence="1 2">
    <name type="scientific">Spiromyces aspiralis</name>
    <dbReference type="NCBI Taxonomy" id="68401"/>
    <lineage>
        <taxon>Eukaryota</taxon>
        <taxon>Fungi</taxon>
        <taxon>Fungi incertae sedis</taxon>
        <taxon>Zoopagomycota</taxon>
        <taxon>Kickxellomycotina</taxon>
        <taxon>Kickxellomycetes</taxon>
        <taxon>Kickxellales</taxon>
        <taxon>Kickxellaceae</taxon>
        <taxon>Spiromyces</taxon>
    </lineage>
</organism>
<accession>A0ACC1H7X7</accession>
<feature type="non-terminal residue" evidence="1">
    <location>
        <position position="198"/>
    </location>
</feature>
<name>A0ACC1H7X7_9FUNG</name>
<reference evidence="1" key="1">
    <citation type="submission" date="2022-06" db="EMBL/GenBank/DDBJ databases">
        <title>Phylogenomic reconstructions and comparative analyses of Kickxellomycotina fungi.</title>
        <authorList>
            <person name="Reynolds N.K."/>
            <person name="Stajich J.E."/>
            <person name="Barry K."/>
            <person name="Grigoriev I.V."/>
            <person name="Crous P."/>
            <person name="Smith M.E."/>
        </authorList>
    </citation>
    <scope>NUCLEOTIDE SEQUENCE</scope>
    <source>
        <strain evidence="1">RSA 2271</strain>
    </source>
</reference>